<dbReference type="PROSITE" id="PS51708">
    <property type="entry name" value="CHAD"/>
    <property type="match status" value="1"/>
</dbReference>
<feature type="domain" description="CHAD" evidence="1">
    <location>
        <begin position="179"/>
        <end position="469"/>
    </location>
</feature>
<dbReference type="AlphaFoldDB" id="D4H744"/>
<dbReference type="PANTHER" id="PTHR39339:SF1">
    <property type="entry name" value="CHAD DOMAIN-CONTAINING PROTEIN"/>
    <property type="match status" value="1"/>
</dbReference>
<gene>
    <name evidence="2" type="ordered locus">Dacet_2998</name>
</gene>
<dbReference type="PaxDb" id="522772-Dacet_2998"/>
<dbReference type="EMBL" id="CP001968">
    <property type="protein sequence ID" value="ADD69748.1"/>
    <property type="molecule type" value="Genomic_DNA"/>
</dbReference>
<evidence type="ECO:0000313" key="3">
    <source>
        <dbReference type="Proteomes" id="UP000002012"/>
    </source>
</evidence>
<reference evidence="2 3" key="1">
    <citation type="journal article" date="2010" name="Stand. Genomic Sci.">
        <title>Complete genome sequence of Denitrovibrio acetiphilus type strain (N2460).</title>
        <authorList>
            <person name="Kiss H."/>
            <person name="Lang E."/>
            <person name="Lapidus A."/>
            <person name="Copeland A."/>
            <person name="Nolan M."/>
            <person name="Glavina Del Rio T."/>
            <person name="Chen F."/>
            <person name="Lucas S."/>
            <person name="Tice H."/>
            <person name="Cheng J.F."/>
            <person name="Han C."/>
            <person name="Goodwin L."/>
            <person name="Pitluck S."/>
            <person name="Liolios K."/>
            <person name="Pati A."/>
            <person name="Ivanova N."/>
            <person name="Mavromatis K."/>
            <person name="Chen A."/>
            <person name="Palaniappan K."/>
            <person name="Land M."/>
            <person name="Hauser L."/>
            <person name="Chang Y.J."/>
            <person name="Jeffries C.D."/>
            <person name="Detter J.C."/>
            <person name="Brettin T."/>
            <person name="Spring S."/>
            <person name="Rohde M."/>
            <person name="Goker M."/>
            <person name="Woyke T."/>
            <person name="Bristow J."/>
            <person name="Eisen J.A."/>
            <person name="Markowitz V."/>
            <person name="Hugenholtz P."/>
            <person name="Kyrpides N.C."/>
            <person name="Klenk H.P."/>
        </authorList>
    </citation>
    <scope>NUCLEOTIDE SEQUENCE [LARGE SCALE GENOMIC DNA]</scope>
    <source>
        <strain evidence="3">DSM 12809 / NBRC 114555 / N2460</strain>
    </source>
</reference>
<dbReference type="SMART" id="SM00880">
    <property type="entry name" value="CHAD"/>
    <property type="match status" value="1"/>
</dbReference>
<dbReference type="eggNOG" id="COG5607">
    <property type="taxonomic scope" value="Bacteria"/>
</dbReference>
<name>D4H744_DENA2</name>
<dbReference type="Proteomes" id="UP000002012">
    <property type="component" value="Chromosome"/>
</dbReference>
<proteinExistence type="predicted"/>
<dbReference type="OrthoDB" id="9810154at2"/>
<dbReference type="Pfam" id="PF05235">
    <property type="entry name" value="CHAD"/>
    <property type="match status" value="1"/>
</dbReference>
<dbReference type="InterPro" id="IPR038186">
    <property type="entry name" value="CHAD_dom_sf"/>
</dbReference>
<dbReference type="InParanoid" id="D4H744"/>
<dbReference type="PANTHER" id="PTHR39339">
    <property type="entry name" value="SLR1444 PROTEIN"/>
    <property type="match status" value="1"/>
</dbReference>
<keyword evidence="3" id="KW-1185">Reference proteome</keyword>
<protein>
    <submittedName>
        <fullName evidence="2">CHAD domain containing protein</fullName>
    </submittedName>
</protein>
<sequence length="475" mass="53915">MTDNYLITDEKPDSVEGFTFQYKYLGAEQMMLKDSYDYLLLNKGFCLLTKVDGSGLLFSAGSLAQYDSCDDAELVKRVDGIVSPRVLLPKHEFNVSRFSVSMLDELEKTIAKGITYIIETGGKAVCAMGLSPLRGYGKETAKGLRKIEGNEGGFGDAVKLLVDKTGDELIFYSAKPVLKLNPETPIYKVMGEIYTHLIDVMSKNTDGIINDVDIEFLHDFRVSVRRIRSALSLVRGVFDKDMEKEFRVRFKNLGGLTGVARDMDVYLDRIEDYERMLPGWLKGGMAELADYFKKTREAEYRKLSDYLLSGEFEKLCTDWINVVSDDKYAASKGKKPVLPLAKKAIRQAFNEIEKQADGMSTETHSDAVHEIRISFKKIRYLLEFYSSLFDKEKTAPMLKDMKALQDSLGDHNDYYVQQLALEELVENGKWSPQTASACGFLSAVLAERQMAEREKALRLIIQFMRYKPLFGELFK</sequence>
<dbReference type="STRING" id="522772.Dacet_2998"/>
<dbReference type="InterPro" id="IPR007899">
    <property type="entry name" value="CHAD_dom"/>
</dbReference>
<dbReference type="KEGG" id="dap:Dacet_2998"/>
<accession>D4H744</accession>
<evidence type="ECO:0000313" key="2">
    <source>
        <dbReference type="EMBL" id="ADD69748.1"/>
    </source>
</evidence>
<dbReference type="Gene3D" id="1.40.20.10">
    <property type="entry name" value="CHAD domain"/>
    <property type="match status" value="1"/>
</dbReference>
<dbReference type="RefSeq" id="WP_013012233.1">
    <property type="nucleotide sequence ID" value="NC_013943.1"/>
</dbReference>
<dbReference type="HOGENOM" id="CLU_025044_0_0_0"/>
<evidence type="ECO:0000259" key="1">
    <source>
        <dbReference type="PROSITE" id="PS51708"/>
    </source>
</evidence>
<organism evidence="2 3">
    <name type="scientific">Denitrovibrio acetiphilus (strain DSM 12809 / NBRC 114555 / N2460)</name>
    <dbReference type="NCBI Taxonomy" id="522772"/>
    <lineage>
        <taxon>Bacteria</taxon>
        <taxon>Pseudomonadati</taxon>
        <taxon>Deferribacterota</taxon>
        <taxon>Deferribacteres</taxon>
        <taxon>Deferribacterales</taxon>
        <taxon>Geovibrionaceae</taxon>
        <taxon>Denitrovibrio</taxon>
    </lineage>
</organism>